<dbReference type="Pfam" id="PF06835">
    <property type="entry name" value="LptC"/>
    <property type="match status" value="1"/>
</dbReference>
<dbReference type="EMBL" id="SOAX01000002">
    <property type="protein sequence ID" value="TDT43241.1"/>
    <property type="molecule type" value="Genomic_DNA"/>
</dbReference>
<keyword evidence="5 6" id="KW-0472">Membrane</keyword>
<feature type="transmembrane region" description="Helical" evidence="6">
    <location>
        <begin position="18"/>
        <end position="36"/>
    </location>
</feature>
<dbReference type="PANTHER" id="PTHR37481:SF1">
    <property type="entry name" value="LIPOPOLYSACCHARIDE EXPORT SYSTEM PROTEIN LPTC"/>
    <property type="match status" value="1"/>
</dbReference>
<comment type="subunit">
    <text evidence="6">Component of the lipopolysaccharide transport and assembly complex. Interacts with LptA and the LptBFG transporter complex.</text>
</comment>
<dbReference type="GO" id="GO:0017089">
    <property type="term" value="F:glycolipid transfer activity"/>
    <property type="evidence" value="ECO:0007669"/>
    <property type="project" value="TreeGrafter"/>
</dbReference>
<dbReference type="InterPro" id="IPR026265">
    <property type="entry name" value="LptC"/>
</dbReference>
<organism evidence="7 8">
    <name type="scientific">Halospina denitrificans</name>
    <dbReference type="NCBI Taxonomy" id="332522"/>
    <lineage>
        <taxon>Bacteria</taxon>
        <taxon>Pseudomonadati</taxon>
        <taxon>Pseudomonadota</taxon>
        <taxon>Gammaproteobacteria</taxon>
        <taxon>Halospina</taxon>
    </lineage>
</organism>
<dbReference type="PANTHER" id="PTHR37481">
    <property type="entry name" value="LIPOPOLYSACCHARIDE EXPORT SYSTEM PROTEIN LPTC"/>
    <property type="match status" value="1"/>
</dbReference>
<dbReference type="GO" id="GO:0043165">
    <property type="term" value="P:Gram-negative-bacterium-type cell outer membrane assembly"/>
    <property type="evidence" value="ECO:0007669"/>
    <property type="project" value="UniProtKB-UniRule"/>
</dbReference>
<comment type="similarity">
    <text evidence="6">Belongs to the LptC family.</text>
</comment>
<sequence length="202" mass="23215">MMGHWLQAFISDLQDRSLWLWGAAVLTALALVLLLLRSEQPVTSRDAEELRGPDKPDGFVINATYRSFDSEGRLSARISSPRGEQFDDDKRVTMESPRGLLLEKDSRAPWHLAAERGEYYLNAERLTLNSNVRIRHETRERGEALLKTERLVVDNRKRIVHTDAPVTIINESSLTRTTGMKGWIDERVLELESQVDGYYYSR</sequence>
<comment type="subcellular location">
    <subcellularLocation>
        <location evidence="6">Cell inner membrane</location>
        <topology evidence="6">Single-pass membrane protein</topology>
    </subcellularLocation>
</comment>
<dbReference type="GO" id="GO:0005886">
    <property type="term" value="C:plasma membrane"/>
    <property type="evidence" value="ECO:0007669"/>
    <property type="project" value="UniProtKB-SubCell"/>
</dbReference>
<evidence type="ECO:0000256" key="1">
    <source>
        <dbReference type="ARBA" id="ARBA00022475"/>
    </source>
</evidence>
<evidence type="ECO:0000256" key="6">
    <source>
        <dbReference type="HAMAP-Rule" id="MF_01915"/>
    </source>
</evidence>
<keyword evidence="1 6" id="KW-1003">Cell membrane</keyword>
<evidence type="ECO:0000256" key="4">
    <source>
        <dbReference type="ARBA" id="ARBA00022989"/>
    </source>
</evidence>
<dbReference type="GO" id="GO:0030288">
    <property type="term" value="C:outer membrane-bounded periplasmic space"/>
    <property type="evidence" value="ECO:0007669"/>
    <property type="project" value="TreeGrafter"/>
</dbReference>
<keyword evidence="8" id="KW-1185">Reference proteome</keyword>
<dbReference type="InterPro" id="IPR010664">
    <property type="entry name" value="LipoPS_assembly_LptC-rel"/>
</dbReference>
<dbReference type="Proteomes" id="UP000295830">
    <property type="component" value="Unassembled WGS sequence"/>
</dbReference>
<comment type="function">
    <text evidence="6">Involved in the assembly of lipopolysaccharide (LPS). Required for the translocation of LPS from the inner membrane to the outer membrane. Facilitates the transfer of LPS from the inner membrane to the periplasmic protein LptA. Could be a docking site for LptA.</text>
</comment>
<dbReference type="GO" id="GO:0015221">
    <property type="term" value="F:lipopolysaccharide transmembrane transporter activity"/>
    <property type="evidence" value="ECO:0007669"/>
    <property type="project" value="InterPro"/>
</dbReference>
<keyword evidence="3 6" id="KW-0812">Transmembrane</keyword>
<dbReference type="Gene3D" id="2.60.450.10">
    <property type="entry name" value="Lipopolysaccharide (LPS) transport protein A like domain"/>
    <property type="match status" value="1"/>
</dbReference>
<accession>A0A4R7JXN4</accession>
<proteinExistence type="inferred from homology"/>
<gene>
    <name evidence="6" type="primary">lptC</name>
    <name evidence="7" type="ORF">DES49_1055</name>
</gene>
<dbReference type="HAMAP" id="MF_01915">
    <property type="entry name" value="LPS_assembly_LptC"/>
    <property type="match status" value="1"/>
</dbReference>
<comment type="caution">
    <text evidence="7">The sequence shown here is derived from an EMBL/GenBank/DDBJ whole genome shotgun (WGS) entry which is preliminary data.</text>
</comment>
<reference evidence="7 8" key="1">
    <citation type="submission" date="2019-03" db="EMBL/GenBank/DDBJ databases">
        <title>Genomic Encyclopedia of Type Strains, Phase IV (KMG-IV): sequencing the most valuable type-strain genomes for metagenomic binning, comparative biology and taxonomic classification.</title>
        <authorList>
            <person name="Goeker M."/>
        </authorList>
    </citation>
    <scope>NUCLEOTIDE SEQUENCE [LARGE SCALE GENOMIC DNA]</scope>
    <source>
        <strain evidence="7 8">DSM 15505</strain>
    </source>
</reference>
<dbReference type="NCBIfam" id="TIGR04409">
    <property type="entry name" value="LptC_YrbK"/>
    <property type="match status" value="1"/>
</dbReference>
<dbReference type="InterPro" id="IPR052363">
    <property type="entry name" value="LPS_export_LptC"/>
</dbReference>
<name>A0A4R7JXN4_9GAMM</name>
<evidence type="ECO:0000256" key="5">
    <source>
        <dbReference type="ARBA" id="ARBA00023136"/>
    </source>
</evidence>
<evidence type="ECO:0000256" key="2">
    <source>
        <dbReference type="ARBA" id="ARBA00022519"/>
    </source>
</evidence>
<evidence type="ECO:0000256" key="3">
    <source>
        <dbReference type="ARBA" id="ARBA00022692"/>
    </source>
</evidence>
<protein>
    <recommendedName>
        <fullName evidence="6">Lipopolysaccharide export system protein LptC</fullName>
    </recommendedName>
</protein>
<keyword evidence="2 6" id="KW-0997">Cell inner membrane</keyword>
<evidence type="ECO:0000313" key="8">
    <source>
        <dbReference type="Proteomes" id="UP000295830"/>
    </source>
</evidence>
<dbReference type="OrthoDB" id="6194582at2"/>
<evidence type="ECO:0000313" key="7">
    <source>
        <dbReference type="EMBL" id="TDT43241.1"/>
    </source>
</evidence>
<dbReference type="AlphaFoldDB" id="A0A4R7JXN4"/>
<keyword evidence="4 6" id="KW-1133">Transmembrane helix</keyword>